<dbReference type="InterPro" id="IPR050348">
    <property type="entry name" value="Protein-Tyr_Phosphatase"/>
</dbReference>
<keyword evidence="17" id="KW-1185">Reference proteome</keyword>
<dbReference type="FunFam" id="3.90.190.10:FF:000005">
    <property type="entry name" value="receptor-type tyrosine-protein phosphatase kappa isoform X1"/>
    <property type="match status" value="1"/>
</dbReference>
<dbReference type="SMART" id="SM00404">
    <property type="entry name" value="PTPc_motif"/>
    <property type="match status" value="2"/>
</dbReference>
<gene>
    <name evidence="16" type="primary">Ptprt</name>
    <name evidence="16" type="ORF">FREMAG_R00271</name>
</gene>
<dbReference type="FunFam" id="3.90.190.10:FF:000003">
    <property type="entry name" value="receptor-type tyrosine-protein phosphatase kappa isoform X1"/>
    <property type="match status" value="1"/>
</dbReference>
<dbReference type="PROSITE" id="PS00383">
    <property type="entry name" value="TYR_PHOSPHATASE_1"/>
    <property type="match status" value="2"/>
</dbReference>
<keyword evidence="7 12" id="KW-1133">Transmembrane helix</keyword>
<dbReference type="Gene3D" id="3.90.190.10">
    <property type="entry name" value="Protein tyrosine phosphatase superfamily"/>
    <property type="match status" value="2"/>
</dbReference>
<evidence type="ECO:0000256" key="8">
    <source>
        <dbReference type="ARBA" id="ARBA00023136"/>
    </source>
</evidence>
<dbReference type="InterPro" id="IPR000242">
    <property type="entry name" value="PTP_cat"/>
</dbReference>
<evidence type="ECO:0000256" key="4">
    <source>
        <dbReference type="ARBA" id="ARBA00022729"/>
    </source>
</evidence>
<feature type="domain" description="Tyrosine-protein phosphatase" evidence="13">
    <location>
        <begin position="693"/>
        <end position="955"/>
    </location>
</feature>
<evidence type="ECO:0000256" key="3">
    <source>
        <dbReference type="ARBA" id="ARBA00022692"/>
    </source>
</evidence>
<evidence type="ECO:0000256" key="10">
    <source>
        <dbReference type="ARBA" id="ARBA00051722"/>
    </source>
</evidence>
<evidence type="ECO:0000256" key="2">
    <source>
        <dbReference type="ARBA" id="ARBA00013064"/>
    </source>
</evidence>
<dbReference type="InterPro" id="IPR003961">
    <property type="entry name" value="FN3_dom"/>
</dbReference>
<keyword evidence="9" id="KW-0325">Glycoprotein</keyword>
<keyword evidence="5" id="KW-0378">Hydrolase</keyword>
<dbReference type="EC" id="3.1.3.48" evidence="2"/>
<dbReference type="AlphaFoldDB" id="A0A850W896"/>
<dbReference type="CDD" id="cd14630">
    <property type="entry name" value="R-PTPc-T-1"/>
    <property type="match status" value="1"/>
</dbReference>
<dbReference type="PANTHER" id="PTHR19134:SF208">
    <property type="entry name" value="RECEPTOR-TYPE TYROSINE-PROTEIN PHOSPHATASE T"/>
    <property type="match status" value="1"/>
</dbReference>
<comment type="catalytic activity">
    <reaction evidence="10">
        <text>O-phospho-L-tyrosyl-[protein] + H2O = L-tyrosyl-[protein] + phosphate</text>
        <dbReference type="Rhea" id="RHEA:10684"/>
        <dbReference type="Rhea" id="RHEA-COMP:10136"/>
        <dbReference type="Rhea" id="RHEA-COMP:20101"/>
        <dbReference type="ChEBI" id="CHEBI:15377"/>
        <dbReference type="ChEBI" id="CHEBI:43474"/>
        <dbReference type="ChEBI" id="CHEBI:46858"/>
        <dbReference type="ChEBI" id="CHEBI:61978"/>
        <dbReference type="EC" id="3.1.3.48"/>
    </reaction>
</comment>
<dbReference type="EMBL" id="WAAD01032983">
    <property type="protein sequence ID" value="NWH52696.1"/>
    <property type="molecule type" value="Genomic_DNA"/>
</dbReference>
<evidence type="ECO:0000259" key="15">
    <source>
        <dbReference type="PROSITE" id="PS50853"/>
    </source>
</evidence>
<feature type="domain" description="Tyrosine specific protein phosphatases" evidence="14">
    <location>
        <begin position="581"/>
        <end position="652"/>
    </location>
</feature>
<protein>
    <recommendedName>
        <fullName evidence="2">protein-tyrosine-phosphatase</fullName>
        <ecNumber evidence="2">3.1.3.48</ecNumber>
    </recommendedName>
</protein>
<evidence type="ECO:0000259" key="13">
    <source>
        <dbReference type="PROSITE" id="PS50055"/>
    </source>
</evidence>
<organism evidence="16 17">
    <name type="scientific">Fregata magnificens</name>
    <name type="common">Magnificent frigatebird</name>
    <dbReference type="NCBI Taxonomy" id="37042"/>
    <lineage>
        <taxon>Eukaryota</taxon>
        <taxon>Metazoa</taxon>
        <taxon>Chordata</taxon>
        <taxon>Craniata</taxon>
        <taxon>Vertebrata</taxon>
        <taxon>Euteleostomi</taxon>
        <taxon>Archelosauria</taxon>
        <taxon>Archosauria</taxon>
        <taxon>Dinosauria</taxon>
        <taxon>Saurischia</taxon>
        <taxon>Theropoda</taxon>
        <taxon>Coelurosauria</taxon>
        <taxon>Aves</taxon>
        <taxon>Neognathae</taxon>
        <taxon>Neoaves</taxon>
        <taxon>Aequornithes</taxon>
        <taxon>Suliformes</taxon>
        <taxon>Fregatidae</taxon>
        <taxon>Fregata</taxon>
    </lineage>
</organism>
<evidence type="ECO:0000256" key="12">
    <source>
        <dbReference type="SAM" id="Phobius"/>
    </source>
</evidence>
<dbReference type="SUPFAM" id="SSF52799">
    <property type="entry name" value="(Phosphotyrosine protein) phosphatases II"/>
    <property type="match status" value="2"/>
</dbReference>
<evidence type="ECO:0000256" key="9">
    <source>
        <dbReference type="ARBA" id="ARBA00023180"/>
    </source>
</evidence>
<dbReference type="InterPro" id="IPR057598">
    <property type="entry name" value="Fn3_PTPRU"/>
</dbReference>
<proteinExistence type="predicted"/>
<reference evidence="16" key="1">
    <citation type="submission" date="2019-09" db="EMBL/GenBank/DDBJ databases">
        <title>Bird 10,000 Genomes (B10K) Project - Family phase.</title>
        <authorList>
            <person name="Zhang G."/>
        </authorList>
    </citation>
    <scope>NUCLEOTIDE SEQUENCE</scope>
    <source>
        <strain evidence="16">B10K-DU-002-48</strain>
        <tissue evidence="16">Muscle</tissue>
    </source>
</reference>
<dbReference type="PROSITE" id="PS50056">
    <property type="entry name" value="TYR_PHOSPHATASE_2"/>
    <property type="match status" value="2"/>
</dbReference>
<accession>A0A850W896</accession>
<feature type="domain" description="Fibronectin type-III" evidence="15">
    <location>
        <begin position="1"/>
        <end position="71"/>
    </location>
</feature>
<dbReference type="PROSITE" id="PS50853">
    <property type="entry name" value="FN3"/>
    <property type="match status" value="1"/>
</dbReference>
<dbReference type="OrthoDB" id="10253954at2759"/>
<dbReference type="SMART" id="SM00194">
    <property type="entry name" value="PTPc"/>
    <property type="match status" value="2"/>
</dbReference>
<feature type="domain" description="Tyrosine-protein phosphatase" evidence="13">
    <location>
        <begin position="401"/>
        <end position="661"/>
    </location>
</feature>
<dbReference type="CDD" id="cd00063">
    <property type="entry name" value="FN3"/>
    <property type="match status" value="1"/>
</dbReference>
<evidence type="ECO:0000256" key="7">
    <source>
        <dbReference type="ARBA" id="ARBA00022989"/>
    </source>
</evidence>
<feature type="transmembrane region" description="Helical" evidence="12">
    <location>
        <begin position="228"/>
        <end position="249"/>
    </location>
</feature>
<sequence>QITYKAVGSLDPSADLSSQRGKVFKLRNETHHLFVGLYPGTTYSFTIKASTVKGFGPPITTRIATKISAPSMPEYDTDSPLNETDTTITVMLKPAQSRGAPVSVYQLVVKEEKLQKARRAADIIECFSVPVSYRNASSLDSPHYFAAELKPINLPVTQPFTVGDNKTYNGYWNAPLSPLKSYSIYFQALSKANGETKINCVRLATKGASTQNSNAVEPEKQVDSTVKMAGVIAGLLMFVIILLGAMLTIKRRKLAKKQKETQTSTQREMGPVATSDKTSTKLSAVHNEEAFSSSCQDVNGFSNAEVPWMELVQESAMSPACPELYRCRVFFQVAQRPFKMHMSRTSRGEMTQPTLTIQTHPYRSCEPVEMSYPRGQFQPAIRVADLLQHITQMKRGQGYGFKEEYEALPEGQTASWDTAKEDENRNKNRYGNIISYDHSRVRLQLLDGDPHSDYINANYIDGYHRPRHYIATQGKFILVWPMQETVKDFWRMIWQENSASVVMVTNLVEVGRVKCVRYWPDDTEVYGDIKVTLIETEPLAEYVIRTFTVQKKGYHEIREIRQFHFTSWPDHGVPCYATGLLGFVRQVKFLNPPEAGPIVVHCSAGAGRTGCFIAIDIMLDMAENEGVVDIFNCVRELRSQRVNLVQTEEQYVFVHDAILEACLCGNTAIPVCEFRSIYYNISRLDPQTNSSQIKDEFQTLNIVTPRVRPEDCSIGLLPRNHDKNRCMDVLPLDRCLPFLISVDGESSNYINAALMDSHKQPAAFIVTQHPLPNTIADFWRLVFDYNCSSVVMLNEMDAAQLCMQYWPEKTSCCYGPIQVEFVSADIDEDIISRIFRICNMARPQDGYRIVQHLQYIGWPAYRDTPPSKRSLLKVVRRLEKWQEQYDGRDGRTVVHCLNGGGRSGTFCAICSVCEMIQQQNIIDVFHIVKTLRNNKSNMVESLEQYKFVYEVALEYLSSF</sequence>
<feature type="non-terminal residue" evidence="16">
    <location>
        <position position="1"/>
    </location>
</feature>
<dbReference type="GO" id="GO:0004725">
    <property type="term" value="F:protein tyrosine phosphatase activity"/>
    <property type="evidence" value="ECO:0007669"/>
    <property type="project" value="UniProtKB-EC"/>
</dbReference>
<evidence type="ECO:0000313" key="17">
    <source>
        <dbReference type="Proteomes" id="UP000632118"/>
    </source>
</evidence>
<dbReference type="InterPro" id="IPR000387">
    <property type="entry name" value="Tyr_Pase_dom"/>
</dbReference>
<dbReference type="InterPro" id="IPR003595">
    <property type="entry name" value="Tyr_Pase_cat"/>
</dbReference>
<dbReference type="InterPro" id="IPR016130">
    <property type="entry name" value="Tyr_Pase_AS"/>
</dbReference>
<dbReference type="InterPro" id="IPR029021">
    <property type="entry name" value="Prot-tyrosine_phosphatase-like"/>
</dbReference>
<feature type="domain" description="Tyrosine specific protein phosphatases" evidence="14">
    <location>
        <begin position="869"/>
        <end position="946"/>
    </location>
</feature>
<dbReference type="InterPro" id="IPR036116">
    <property type="entry name" value="FN3_sf"/>
</dbReference>
<feature type="region of interest" description="Disordered" evidence="11">
    <location>
        <begin position="257"/>
        <end position="281"/>
    </location>
</feature>
<evidence type="ECO:0000256" key="11">
    <source>
        <dbReference type="SAM" id="MobiDB-lite"/>
    </source>
</evidence>
<comment type="caution">
    <text evidence="16">The sequence shown here is derived from an EMBL/GenBank/DDBJ whole genome shotgun (WGS) entry which is preliminary data.</text>
</comment>
<evidence type="ECO:0000259" key="14">
    <source>
        <dbReference type="PROSITE" id="PS50056"/>
    </source>
</evidence>
<dbReference type="PROSITE" id="PS50055">
    <property type="entry name" value="TYR_PHOSPHATASE_PTP"/>
    <property type="match status" value="2"/>
</dbReference>
<evidence type="ECO:0000256" key="6">
    <source>
        <dbReference type="ARBA" id="ARBA00022912"/>
    </source>
</evidence>
<feature type="non-terminal residue" evidence="16">
    <location>
        <position position="959"/>
    </location>
</feature>
<comment type="subcellular location">
    <subcellularLocation>
        <location evidence="1">Membrane</location>
        <topology evidence="1">Single-pass type I membrane protein</topology>
    </subcellularLocation>
</comment>
<evidence type="ECO:0000256" key="5">
    <source>
        <dbReference type="ARBA" id="ARBA00022801"/>
    </source>
</evidence>
<dbReference type="Pfam" id="PF23144">
    <property type="entry name" value="Fn3_PTPRU"/>
    <property type="match status" value="1"/>
</dbReference>
<keyword evidence="6" id="KW-0904">Protein phosphatase</keyword>
<keyword evidence="3 12" id="KW-0812">Transmembrane</keyword>
<dbReference type="InterPro" id="IPR013783">
    <property type="entry name" value="Ig-like_fold"/>
</dbReference>
<keyword evidence="8 12" id="KW-0472">Membrane</keyword>
<name>A0A850W896_FREMA</name>
<dbReference type="Gene3D" id="2.60.40.10">
    <property type="entry name" value="Immunoglobulins"/>
    <property type="match status" value="1"/>
</dbReference>
<dbReference type="CDD" id="cd14634">
    <property type="entry name" value="R-PTPc-T-2"/>
    <property type="match status" value="1"/>
</dbReference>
<keyword evidence="4" id="KW-0732">Signal</keyword>
<dbReference type="PRINTS" id="PR00700">
    <property type="entry name" value="PRTYPHPHTASE"/>
</dbReference>
<dbReference type="GO" id="GO:0016020">
    <property type="term" value="C:membrane"/>
    <property type="evidence" value="ECO:0007669"/>
    <property type="project" value="UniProtKB-SubCell"/>
</dbReference>
<dbReference type="PANTHER" id="PTHR19134">
    <property type="entry name" value="RECEPTOR-TYPE TYROSINE-PROTEIN PHOSPHATASE"/>
    <property type="match status" value="1"/>
</dbReference>
<dbReference type="Pfam" id="PF00102">
    <property type="entry name" value="Y_phosphatase"/>
    <property type="match status" value="2"/>
</dbReference>
<evidence type="ECO:0000313" key="16">
    <source>
        <dbReference type="EMBL" id="NWH52696.1"/>
    </source>
</evidence>
<evidence type="ECO:0000256" key="1">
    <source>
        <dbReference type="ARBA" id="ARBA00004479"/>
    </source>
</evidence>
<dbReference type="SUPFAM" id="SSF49265">
    <property type="entry name" value="Fibronectin type III"/>
    <property type="match status" value="1"/>
</dbReference>
<dbReference type="Proteomes" id="UP000632118">
    <property type="component" value="Unassembled WGS sequence"/>
</dbReference>